<feature type="region of interest" description="Disordered" evidence="1">
    <location>
        <begin position="23"/>
        <end position="43"/>
    </location>
</feature>
<keyword evidence="2" id="KW-0732">Signal</keyword>
<keyword evidence="4" id="KW-1185">Reference proteome</keyword>
<accession>A0A5C6M791</accession>
<organism evidence="3 4">
    <name type="scientific">Planctomyces bekefii</name>
    <dbReference type="NCBI Taxonomy" id="1653850"/>
    <lineage>
        <taxon>Bacteria</taxon>
        <taxon>Pseudomonadati</taxon>
        <taxon>Planctomycetota</taxon>
        <taxon>Planctomycetia</taxon>
        <taxon>Planctomycetales</taxon>
        <taxon>Planctomycetaceae</taxon>
        <taxon>Planctomyces</taxon>
    </lineage>
</organism>
<dbReference type="Proteomes" id="UP000321083">
    <property type="component" value="Unassembled WGS sequence"/>
</dbReference>
<gene>
    <name evidence="3" type="ORF">E3A20_18890</name>
</gene>
<feature type="signal peptide" evidence="2">
    <location>
        <begin position="1"/>
        <end position="23"/>
    </location>
</feature>
<proteinExistence type="predicted"/>
<evidence type="ECO:0000256" key="1">
    <source>
        <dbReference type="SAM" id="MobiDB-lite"/>
    </source>
</evidence>
<evidence type="ECO:0000313" key="3">
    <source>
        <dbReference type="EMBL" id="TWW08984.1"/>
    </source>
</evidence>
<feature type="chain" id="PRO_5023120046" evidence="2">
    <location>
        <begin position="24"/>
        <end position="187"/>
    </location>
</feature>
<dbReference type="AlphaFoldDB" id="A0A5C6M791"/>
<dbReference type="EMBL" id="SRHE01000429">
    <property type="protein sequence ID" value="TWW08984.1"/>
    <property type="molecule type" value="Genomic_DNA"/>
</dbReference>
<protein>
    <submittedName>
        <fullName evidence="3">Uncharacterized protein</fullName>
    </submittedName>
</protein>
<comment type="caution">
    <text evidence="3">The sequence shown here is derived from an EMBL/GenBank/DDBJ whole genome shotgun (WGS) entry which is preliminary data.</text>
</comment>
<sequence>MKCLLPLSVFVFAVLAVQMTAEAQERQNSPSVTAAPAGGSMGYVPSRNSLEKFAQKRTGGPMMPQGAFNGYSAQRLSPDYGANGSGGQGFSHFPAPLSRYSNWYRPRASTLQREQRCQPDAFRPRGLGTLFAEQRDGYRMDYQPYAVGDGNSEYGPAYFARQQDPRCKGDCLLEFEEDQCQECRTGR</sequence>
<reference evidence="3 4" key="1">
    <citation type="submission" date="2019-08" db="EMBL/GenBank/DDBJ databases">
        <title>100 year-old enigma solved: identification of Planctomyces bekefii, the type genus and species of the phylum Planctomycetes.</title>
        <authorList>
            <person name="Svetlana D.N."/>
            <person name="Overmann J."/>
        </authorList>
    </citation>
    <scope>NUCLEOTIDE SEQUENCE [LARGE SCALE GENOMIC DNA]</scope>
    <source>
        <strain evidence="3">Phe10_nw2017</strain>
    </source>
</reference>
<reference evidence="3 4" key="2">
    <citation type="submission" date="2019-08" db="EMBL/GenBank/DDBJ databases">
        <authorList>
            <person name="Henke P."/>
        </authorList>
    </citation>
    <scope>NUCLEOTIDE SEQUENCE [LARGE SCALE GENOMIC DNA]</scope>
    <source>
        <strain evidence="3">Phe10_nw2017</strain>
    </source>
</reference>
<name>A0A5C6M791_9PLAN</name>
<evidence type="ECO:0000313" key="4">
    <source>
        <dbReference type="Proteomes" id="UP000321083"/>
    </source>
</evidence>
<evidence type="ECO:0000256" key="2">
    <source>
        <dbReference type="SAM" id="SignalP"/>
    </source>
</evidence>